<sequence length="125" mass="14495">MTKISLEPFAIDDDLETAVAYWVYIDIQTRSTRGVFIIGVHVLDQTFYLMEFQCRFEHWLRQVLSSVRHVQGGVQKLVGRCLGGADTFKHPKSKNEQISCETSVLNVFRKLGIARSDWCRCYMLF</sequence>
<dbReference type="Proteomes" id="UP000194457">
    <property type="component" value="Chromosome"/>
</dbReference>
<proteinExistence type="predicted"/>
<gene>
    <name evidence="1" type="ORF">B9H00_06765</name>
</gene>
<evidence type="ECO:0000313" key="1">
    <source>
        <dbReference type="EMBL" id="ART62791.1"/>
    </source>
</evidence>
<accession>A0A240UMS6</accession>
<evidence type="ECO:0000313" key="2">
    <source>
        <dbReference type="Proteomes" id="UP000194457"/>
    </source>
</evidence>
<keyword evidence="2" id="KW-1185">Reference proteome</keyword>
<dbReference type="AlphaFoldDB" id="A0A240UMS6"/>
<dbReference type="EMBL" id="CP021358">
    <property type="protein sequence ID" value="ART62791.1"/>
    <property type="molecule type" value="Genomic_DNA"/>
</dbReference>
<organism evidence="1 2">
    <name type="scientific">Kushneria marisflavi</name>
    <dbReference type="NCBI Taxonomy" id="157779"/>
    <lineage>
        <taxon>Bacteria</taxon>
        <taxon>Pseudomonadati</taxon>
        <taxon>Pseudomonadota</taxon>
        <taxon>Gammaproteobacteria</taxon>
        <taxon>Oceanospirillales</taxon>
        <taxon>Halomonadaceae</taxon>
        <taxon>Kushneria</taxon>
    </lineage>
</organism>
<dbReference type="KEGG" id="kma:B9H00_06765"/>
<protein>
    <submittedName>
        <fullName evidence="1">Uncharacterized protein</fullName>
    </submittedName>
</protein>
<reference evidence="1 2" key="1">
    <citation type="submission" date="2017-05" db="EMBL/GenBank/DDBJ databases">
        <authorList>
            <person name="Song R."/>
            <person name="Chenine A.L."/>
            <person name="Ruprecht R.M."/>
        </authorList>
    </citation>
    <scope>NUCLEOTIDE SEQUENCE [LARGE SCALE GENOMIC DNA]</scope>
    <source>
        <strain evidence="1">SW32</strain>
    </source>
</reference>
<name>A0A240UMS6_9GAMM</name>